<keyword evidence="7 8" id="KW-0998">Cell outer membrane</keyword>
<evidence type="ECO:0000256" key="7">
    <source>
        <dbReference type="ARBA" id="ARBA00023237"/>
    </source>
</evidence>
<evidence type="ECO:0000256" key="4">
    <source>
        <dbReference type="ARBA" id="ARBA00022692"/>
    </source>
</evidence>
<sequence>MTLNLCVFAQNTLNAVIRNSENKNLLIGVTASIKGTSLAATSNENGLIIIENIPDGIQEIHFSYIGFNDYIDTLEFPLADNSPIEILLKESSEELEEVVISSTRSTRSIQNIPTRIEFIGSEELGEKGNMKPGDIRMLLAESTGIHVQTTSPTSANASIRIQGLDGRYTQILKDGFPIYSGASSGLGLLQIPPLDLKQVEVIKGSTSTLYGGGAIAGLVNLISKTPTYERDLGFHLNGTSGRGLDINGFYGQRFNKIGTTIFASHNRNAAYDPAKNGLSAIPQFERYVLNPKLFVYFNEKTKLNFGINTTIESRLGGDMLYIKGNGDNTNQYFEENKTQRYSTQFVFDHIINENSTVQVKNSVSYFNRNTTIPNYQFEGTQTASFTEANYTNSTEKSEWVTGINIWTDNFKEKQIMASPLRDYNQTTFGAFVQNSFNATDWFQLETGFRTDYVVDYGVVFLPRVSALFHIAEGLTSRVGGGFGYKTPTIFTEESERLQYQNVMPIDDKTNKLEKSYGANADINYRTYIGEDWSFSINQLFFYTYLDNPLLLENSSANLYQFVNSPGYIHTKGTETNIKIGYDDLKLFLGYTYTDARLHQNGTTVESPLTPKHRINSILMYEIEDKWKIGLEAYYFSRQKLNNGTTGKDYFITGFMAEKIWERFSLYINFENFLDTRQTRFDSIYTGTITNPVFKDIYAPLDGFVINGGIKFKL</sequence>
<dbReference type="EMBL" id="BAAAZI010000005">
    <property type="protein sequence ID" value="GAA4135422.1"/>
    <property type="molecule type" value="Genomic_DNA"/>
</dbReference>
<dbReference type="PROSITE" id="PS52016">
    <property type="entry name" value="TONB_DEPENDENT_REC_3"/>
    <property type="match status" value="1"/>
</dbReference>
<keyword evidence="4 8" id="KW-0812">Transmembrane</keyword>
<keyword evidence="3 8" id="KW-1134">Transmembrane beta strand</keyword>
<keyword evidence="6 8" id="KW-0472">Membrane</keyword>
<dbReference type="SUPFAM" id="SSF56935">
    <property type="entry name" value="Porins"/>
    <property type="match status" value="1"/>
</dbReference>
<dbReference type="PANTHER" id="PTHR30069">
    <property type="entry name" value="TONB-DEPENDENT OUTER MEMBRANE RECEPTOR"/>
    <property type="match status" value="1"/>
</dbReference>
<protein>
    <recommendedName>
        <fullName evidence="9">TonB-dependent receptor plug domain-containing protein</fullName>
    </recommendedName>
</protein>
<reference evidence="11" key="1">
    <citation type="journal article" date="2019" name="Int. J. Syst. Evol. Microbiol.">
        <title>The Global Catalogue of Microorganisms (GCM) 10K type strain sequencing project: providing services to taxonomists for standard genome sequencing and annotation.</title>
        <authorList>
            <consortium name="The Broad Institute Genomics Platform"/>
            <consortium name="The Broad Institute Genome Sequencing Center for Infectious Disease"/>
            <person name="Wu L."/>
            <person name="Ma J."/>
        </authorList>
    </citation>
    <scope>NUCLEOTIDE SEQUENCE [LARGE SCALE GENOMIC DNA]</scope>
    <source>
        <strain evidence="11">JCM 16704</strain>
    </source>
</reference>
<dbReference type="SUPFAM" id="SSF49464">
    <property type="entry name" value="Carboxypeptidase regulatory domain-like"/>
    <property type="match status" value="1"/>
</dbReference>
<proteinExistence type="inferred from homology"/>
<evidence type="ECO:0000313" key="11">
    <source>
        <dbReference type="Proteomes" id="UP001500101"/>
    </source>
</evidence>
<dbReference type="Pfam" id="PF13715">
    <property type="entry name" value="CarbopepD_reg_2"/>
    <property type="match status" value="1"/>
</dbReference>
<dbReference type="InterPro" id="IPR012910">
    <property type="entry name" value="Plug_dom"/>
</dbReference>
<evidence type="ECO:0000256" key="3">
    <source>
        <dbReference type="ARBA" id="ARBA00022452"/>
    </source>
</evidence>
<evidence type="ECO:0000256" key="2">
    <source>
        <dbReference type="ARBA" id="ARBA00022448"/>
    </source>
</evidence>
<keyword evidence="2 8" id="KW-0813">Transport</keyword>
<evidence type="ECO:0000256" key="5">
    <source>
        <dbReference type="ARBA" id="ARBA00022729"/>
    </source>
</evidence>
<comment type="caution">
    <text evidence="10">The sequence shown here is derived from an EMBL/GenBank/DDBJ whole genome shotgun (WGS) entry which is preliminary data.</text>
</comment>
<evidence type="ECO:0000256" key="8">
    <source>
        <dbReference type="PROSITE-ProRule" id="PRU01360"/>
    </source>
</evidence>
<evidence type="ECO:0000256" key="6">
    <source>
        <dbReference type="ARBA" id="ARBA00023136"/>
    </source>
</evidence>
<dbReference type="Gene3D" id="2.170.130.10">
    <property type="entry name" value="TonB-dependent receptor, plug domain"/>
    <property type="match status" value="1"/>
</dbReference>
<comment type="subcellular location">
    <subcellularLocation>
        <location evidence="1 8">Cell outer membrane</location>
        <topology evidence="1 8">Multi-pass membrane protein</topology>
    </subcellularLocation>
</comment>
<dbReference type="Pfam" id="PF07715">
    <property type="entry name" value="Plug"/>
    <property type="match status" value="1"/>
</dbReference>
<evidence type="ECO:0000313" key="10">
    <source>
        <dbReference type="EMBL" id="GAA4135422.1"/>
    </source>
</evidence>
<accession>A0ABP7YFD0</accession>
<dbReference type="PANTHER" id="PTHR30069:SF29">
    <property type="entry name" value="HEMOGLOBIN AND HEMOGLOBIN-HAPTOGLOBIN-BINDING PROTEIN 1-RELATED"/>
    <property type="match status" value="1"/>
</dbReference>
<feature type="domain" description="TonB-dependent receptor plug" evidence="9">
    <location>
        <begin position="109"/>
        <end position="217"/>
    </location>
</feature>
<organism evidence="10 11">
    <name type="scientific">Sphingobacterium kyonggiense</name>
    <dbReference type="NCBI Taxonomy" id="714075"/>
    <lineage>
        <taxon>Bacteria</taxon>
        <taxon>Pseudomonadati</taxon>
        <taxon>Bacteroidota</taxon>
        <taxon>Sphingobacteriia</taxon>
        <taxon>Sphingobacteriales</taxon>
        <taxon>Sphingobacteriaceae</taxon>
        <taxon>Sphingobacterium</taxon>
    </lineage>
</organism>
<dbReference type="InterPro" id="IPR008969">
    <property type="entry name" value="CarboxyPept-like_regulatory"/>
</dbReference>
<gene>
    <name evidence="10" type="ORF">GCM10022216_09360</name>
</gene>
<dbReference type="InterPro" id="IPR037066">
    <property type="entry name" value="Plug_dom_sf"/>
</dbReference>
<evidence type="ECO:0000256" key="1">
    <source>
        <dbReference type="ARBA" id="ARBA00004571"/>
    </source>
</evidence>
<name>A0ABP7YFD0_9SPHI</name>
<keyword evidence="11" id="KW-1185">Reference proteome</keyword>
<dbReference type="Proteomes" id="UP001500101">
    <property type="component" value="Unassembled WGS sequence"/>
</dbReference>
<comment type="similarity">
    <text evidence="8">Belongs to the TonB-dependent receptor family.</text>
</comment>
<keyword evidence="5" id="KW-0732">Signal</keyword>
<dbReference type="InterPro" id="IPR036942">
    <property type="entry name" value="Beta-barrel_TonB_sf"/>
</dbReference>
<dbReference type="Gene3D" id="2.40.170.20">
    <property type="entry name" value="TonB-dependent receptor, beta-barrel domain"/>
    <property type="match status" value="1"/>
</dbReference>
<dbReference type="InterPro" id="IPR039426">
    <property type="entry name" value="TonB-dep_rcpt-like"/>
</dbReference>
<evidence type="ECO:0000259" key="9">
    <source>
        <dbReference type="Pfam" id="PF07715"/>
    </source>
</evidence>